<evidence type="ECO:0008006" key="3">
    <source>
        <dbReference type="Google" id="ProtNLM"/>
    </source>
</evidence>
<gene>
    <name evidence="1" type="ORF">H0241_33590</name>
</gene>
<reference evidence="1 2" key="1">
    <citation type="submission" date="2020-07" db="EMBL/GenBank/DDBJ databases">
        <title>Definition of the novel symbiovar canariense within Mesorhizobium novociceri, a new species of genus Mesorhizobium nodulating Cicer canariense in the Caldera de Taburiente National Park (La Palma, Canary Islands).</title>
        <authorList>
            <person name="Leon-Barrios M."/>
            <person name="Perez-Yepez J."/>
            <person name="Flores-Felix J.D."/>
            <person name="Ramirez-Baena M.H."/>
            <person name="Pulido-Suarez L."/>
            <person name="Igual J.M."/>
            <person name="Velazquez E."/>
            <person name="Peix A."/>
        </authorList>
    </citation>
    <scope>NUCLEOTIDE SEQUENCE [LARGE SCALE GENOMIC DNA]</scope>
    <source>
        <strain evidence="1 2">CCANP35</strain>
    </source>
</reference>
<dbReference type="RefSeq" id="WP_181062014.1">
    <property type="nucleotide sequence ID" value="NZ_JACDTY010000034.1"/>
</dbReference>
<proteinExistence type="predicted"/>
<evidence type="ECO:0000313" key="2">
    <source>
        <dbReference type="Proteomes" id="UP000558284"/>
    </source>
</evidence>
<evidence type="ECO:0000313" key="1">
    <source>
        <dbReference type="EMBL" id="MBA1145109.1"/>
    </source>
</evidence>
<sequence length="425" mass="47045">MSKLLFSHEDEMRKALQAFESPLNSVMQTGKLNVDPLGLNLTGPTIDFLAGSRGLSELASGLGSARSLAVEMASKGFAHRSILDQVAGGGIFSPLATGGVTAAAMGLPSLDIYGLAQRSAMGFMDQFRIPEIEEVSRLLRGVVNPIERQYGLGGAELTRSLSAMNQPWLNVHDTLASVTGIAKLHGIGHLIASEPPFAANLAKVLRADFGDWRDPITWPSGLGSDLGVRAGFYVDRGFNPLLTEFPDSAFEEGLESSGLQEDVPVLVAAYGEPVPRSANDEEEQSFARNNAVHDWLQRFETQIRQFIDVAMTAAFGNDWPRHRLPNGLYEEWTSKKAKDATGLSWPLISYADFTDYERIICKQDNWKAIFAHHFKRPELVRESLQRIYPSRLAAMHARPLMPEDELFVFVEIKRLVRLMLTITFR</sequence>
<comment type="caution">
    <text evidence="1">The sequence shown here is derived from an EMBL/GenBank/DDBJ whole genome shotgun (WGS) entry which is preliminary data.</text>
</comment>
<keyword evidence="2" id="KW-1185">Reference proteome</keyword>
<dbReference type="AlphaFoldDB" id="A0A838BG49"/>
<name>A0A838BG49_9HYPH</name>
<organism evidence="1 2">
    <name type="scientific">Mesorhizobium neociceri</name>
    <dbReference type="NCBI Taxonomy" id="1307853"/>
    <lineage>
        <taxon>Bacteria</taxon>
        <taxon>Pseudomonadati</taxon>
        <taxon>Pseudomonadota</taxon>
        <taxon>Alphaproteobacteria</taxon>
        <taxon>Hyphomicrobiales</taxon>
        <taxon>Phyllobacteriaceae</taxon>
        <taxon>Mesorhizobium</taxon>
    </lineage>
</organism>
<accession>A0A838BG49</accession>
<dbReference type="EMBL" id="JACDTY010000034">
    <property type="protein sequence ID" value="MBA1145109.1"/>
    <property type="molecule type" value="Genomic_DNA"/>
</dbReference>
<protein>
    <recommendedName>
        <fullName evidence="3">Swt1-like HEPN domain-containing protein</fullName>
    </recommendedName>
</protein>
<dbReference type="Proteomes" id="UP000558284">
    <property type="component" value="Unassembled WGS sequence"/>
</dbReference>